<dbReference type="RefSeq" id="XP_040727195.1">
    <property type="nucleotide sequence ID" value="XM_040868819.1"/>
</dbReference>
<dbReference type="GeneID" id="63785418"/>
<keyword evidence="3" id="KW-1185">Reference proteome</keyword>
<evidence type="ECO:0000313" key="2">
    <source>
        <dbReference type="EMBL" id="ORY85713.1"/>
    </source>
</evidence>
<feature type="region of interest" description="Disordered" evidence="1">
    <location>
        <begin position="506"/>
        <end position="562"/>
    </location>
</feature>
<dbReference type="EMBL" id="MCFI01000004">
    <property type="protein sequence ID" value="ORY85713.1"/>
    <property type="molecule type" value="Genomic_DNA"/>
</dbReference>
<feature type="compositionally biased region" description="Polar residues" evidence="1">
    <location>
        <begin position="291"/>
        <end position="304"/>
    </location>
</feature>
<dbReference type="AlphaFoldDB" id="A0A1Y2FP15"/>
<feature type="region of interest" description="Disordered" evidence="1">
    <location>
        <begin position="436"/>
        <end position="460"/>
    </location>
</feature>
<feature type="region of interest" description="Disordered" evidence="1">
    <location>
        <begin position="1"/>
        <end position="69"/>
    </location>
</feature>
<protein>
    <submittedName>
        <fullName evidence="2">Uncharacterized protein</fullName>
    </submittedName>
</protein>
<dbReference type="Proteomes" id="UP000193685">
    <property type="component" value="Unassembled WGS sequence"/>
</dbReference>
<feature type="region of interest" description="Disordered" evidence="1">
    <location>
        <begin position="144"/>
        <end position="173"/>
    </location>
</feature>
<proteinExistence type="predicted"/>
<dbReference type="OrthoDB" id="10690580at2759"/>
<name>A0A1Y2FP15_PROLT</name>
<organism evidence="2 3">
    <name type="scientific">Protomyces lactucae-debilis</name>
    <dbReference type="NCBI Taxonomy" id="2754530"/>
    <lineage>
        <taxon>Eukaryota</taxon>
        <taxon>Fungi</taxon>
        <taxon>Dikarya</taxon>
        <taxon>Ascomycota</taxon>
        <taxon>Taphrinomycotina</taxon>
        <taxon>Taphrinomycetes</taxon>
        <taxon>Taphrinales</taxon>
        <taxon>Protomycetaceae</taxon>
        <taxon>Protomyces</taxon>
    </lineage>
</organism>
<accession>A0A1Y2FP15</accession>
<sequence length="745" mass="80868">MHFFWKRRKSTRDALQRAEPNDLANAAPTYQRTRSLPVQTRHDNREEDDAHASRQLVPYGQRQKRHTSYTDTTIKSIDADARTIKIRRSGFIFSPKPTLRYSQDFNYPKTPEGQLPTLRRKIEASPFVDDIADELDTGALRQVLETDSRRRQRRQSKLLGGSAASGGSQSATAVVKASPARPPIPVIFQQQRGYAVQAAASQTQANSITGLPSDWHETSSIPPTAHARIMQDAQVVLAGNRDSYPDFAVVDKSTRVERPSSRGSSIAGAWTSLWKRAGSARARKERDVASHYNSATQSTGRPFSDTSSVLYNDAHELDQEPQQATIMVLQQPAQRASVQAAQDEEGEALVQRVPRAEHFEPRTVQAQMLTVNREVKTFSPLLDGDAFPRPPSNMGFTGIAVDTPEDVVAQSQPQVTSQPRPVSAPLWQRAYASPAAAAGISSPAMPRASSRVAKDIPPDESVLGDIETRANARQSVHSLQTVDSEGSWLGERTSHLDIMVKRSFSRKYEKRPGSAGSKLRNGRVEGNQDSADEFDDNDSQASTDQGEALINGTGTDDDDDEYERGVWKTGIGKPVKIVNGSSVGGPLPVSPKVAAASVQPALAPPLVRPITTIEDSSPNSASAATFSPMPAQYVQPIASASVDAISPNTPSTATFSPIMAQPAYIQPMAKMPMQFPDGRPIPSRATTRDSFVSAVSFATTATTSTVNPQDYAVYDPNISRASMVTSQASYYSARLAPESQGSERG</sequence>
<feature type="compositionally biased region" description="Low complexity" evidence="1">
    <location>
        <begin position="436"/>
        <end position="446"/>
    </location>
</feature>
<reference evidence="2 3" key="1">
    <citation type="submission" date="2016-07" db="EMBL/GenBank/DDBJ databases">
        <title>Pervasive Adenine N6-methylation of Active Genes in Fungi.</title>
        <authorList>
            <consortium name="DOE Joint Genome Institute"/>
            <person name="Mondo S.J."/>
            <person name="Dannebaum R.O."/>
            <person name="Kuo R.C."/>
            <person name="Labutti K."/>
            <person name="Haridas S."/>
            <person name="Kuo A."/>
            <person name="Salamov A."/>
            <person name="Ahrendt S.R."/>
            <person name="Lipzen A."/>
            <person name="Sullivan W."/>
            <person name="Andreopoulos W.B."/>
            <person name="Clum A."/>
            <person name="Lindquist E."/>
            <person name="Daum C."/>
            <person name="Ramamoorthy G.K."/>
            <person name="Gryganskyi A."/>
            <person name="Culley D."/>
            <person name="Magnuson J.K."/>
            <person name="James T.Y."/>
            <person name="O'Malley M.A."/>
            <person name="Stajich J.E."/>
            <person name="Spatafora J.W."/>
            <person name="Visel A."/>
            <person name="Grigoriev I.V."/>
        </authorList>
    </citation>
    <scope>NUCLEOTIDE SEQUENCE [LARGE SCALE GENOMIC DNA]</scope>
    <source>
        <strain evidence="2 3">12-1054</strain>
    </source>
</reference>
<feature type="compositionally biased region" description="Low complexity" evidence="1">
    <location>
        <begin position="160"/>
        <end position="173"/>
    </location>
</feature>
<evidence type="ECO:0000256" key="1">
    <source>
        <dbReference type="SAM" id="MobiDB-lite"/>
    </source>
</evidence>
<feature type="compositionally biased region" description="Basic and acidic residues" evidence="1">
    <location>
        <begin position="11"/>
        <end position="20"/>
    </location>
</feature>
<feature type="compositionally biased region" description="Basic residues" evidence="1">
    <location>
        <begin position="1"/>
        <end position="10"/>
    </location>
</feature>
<feature type="compositionally biased region" description="Polar residues" evidence="1">
    <location>
        <begin position="28"/>
        <end position="38"/>
    </location>
</feature>
<gene>
    <name evidence="2" type="ORF">BCR37DRAFT_377421</name>
</gene>
<comment type="caution">
    <text evidence="2">The sequence shown here is derived from an EMBL/GenBank/DDBJ whole genome shotgun (WGS) entry which is preliminary data.</text>
</comment>
<feature type="compositionally biased region" description="Basic and acidic residues" evidence="1">
    <location>
        <begin position="40"/>
        <end position="52"/>
    </location>
</feature>
<feature type="region of interest" description="Disordered" evidence="1">
    <location>
        <begin position="285"/>
        <end position="304"/>
    </location>
</feature>
<evidence type="ECO:0000313" key="3">
    <source>
        <dbReference type="Proteomes" id="UP000193685"/>
    </source>
</evidence>